<organism evidence="5 6">
    <name type="scientific">Artemia franciscana</name>
    <name type="common">Brine shrimp</name>
    <name type="synonym">Artemia sanfranciscana</name>
    <dbReference type="NCBI Taxonomy" id="6661"/>
    <lineage>
        <taxon>Eukaryota</taxon>
        <taxon>Metazoa</taxon>
        <taxon>Ecdysozoa</taxon>
        <taxon>Arthropoda</taxon>
        <taxon>Crustacea</taxon>
        <taxon>Branchiopoda</taxon>
        <taxon>Anostraca</taxon>
        <taxon>Artemiidae</taxon>
        <taxon>Artemia</taxon>
    </lineage>
</organism>
<dbReference type="EMBL" id="JAVRJZ010000021">
    <property type="protein sequence ID" value="KAK2705249.1"/>
    <property type="molecule type" value="Genomic_DNA"/>
</dbReference>
<dbReference type="GO" id="GO:0005783">
    <property type="term" value="C:endoplasmic reticulum"/>
    <property type="evidence" value="ECO:0007669"/>
    <property type="project" value="TreeGrafter"/>
</dbReference>
<protein>
    <recommendedName>
        <fullName evidence="4">DUF3456 domain-containing protein</fullName>
    </recommendedName>
</protein>
<evidence type="ECO:0000256" key="1">
    <source>
        <dbReference type="ARBA" id="ARBA00007285"/>
    </source>
</evidence>
<feature type="signal peptide" evidence="3">
    <location>
        <begin position="1"/>
        <end position="24"/>
    </location>
</feature>
<feature type="region of interest" description="Disordered" evidence="2">
    <location>
        <begin position="120"/>
        <end position="140"/>
    </location>
</feature>
<accession>A0AA88HDX9</accession>
<dbReference type="PANTHER" id="PTHR13341">
    <property type="entry name" value="MIR-INTERACTING SAPOSIN-LIKE PROTEIN"/>
    <property type="match status" value="1"/>
</dbReference>
<dbReference type="PANTHER" id="PTHR13341:SF2">
    <property type="entry name" value="PROTEIN SEELE"/>
    <property type="match status" value="1"/>
</dbReference>
<dbReference type="InterPro" id="IPR042415">
    <property type="entry name" value="CNPY"/>
</dbReference>
<feature type="chain" id="PRO_5041639295" description="DUF3456 domain-containing protein" evidence="3">
    <location>
        <begin position="25"/>
        <end position="140"/>
    </location>
</feature>
<comment type="similarity">
    <text evidence="1">Belongs to the canopy family.</text>
</comment>
<dbReference type="Proteomes" id="UP001187531">
    <property type="component" value="Unassembled WGS sequence"/>
</dbReference>
<dbReference type="InterPro" id="IPR021852">
    <property type="entry name" value="DUF3456"/>
</dbReference>
<sequence>VALLNKYLGFYSLIFILQSCQVLSNRKELECLVCQSIVNELEDEVSKVDPKKLIQVRSYRLDAEGNPAPTSIPYARSESFLSELMDVVCSNFEDYAQGTHKRNGRKALIRITTKSGQMHPDMSNYDLLPDPEENSRLKFH</sequence>
<dbReference type="Pfam" id="PF11938">
    <property type="entry name" value="DUF3456"/>
    <property type="match status" value="1"/>
</dbReference>
<feature type="domain" description="DUF3456" evidence="4">
    <location>
        <begin position="30"/>
        <end position="139"/>
    </location>
</feature>
<evidence type="ECO:0000313" key="6">
    <source>
        <dbReference type="Proteomes" id="UP001187531"/>
    </source>
</evidence>
<feature type="non-terminal residue" evidence="5">
    <location>
        <position position="1"/>
    </location>
</feature>
<feature type="non-terminal residue" evidence="5">
    <location>
        <position position="140"/>
    </location>
</feature>
<keyword evidence="6" id="KW-1185">Reference proteome</keyword>
<reference evidence="5" key="1">
    <citation type="submission" date="2023-07" db="EMBL/GenBank/DDBJ databases">
        <title>Chromosome-level genome assembly of Artemia franciscana.</title>
        <authorList>
            <person name="Jo E."/>
        </authorList>
    </citation>
    <scope>NUCLEOTIDE SEQUENCE</scope>
    <source>
        <tissue evidence="5">Whole body</tissue>
    </source>
</reference>
<comment type="caution">
    <text evidence="5">The sequence shown here is derived from an EMBL/GenBank/DDBJ whole genome shotgun (WGS) entry which is preliminary data.</text>
</comment>
<name>A0AA88HDX9_ARTSF</name>
<dbReference type="AlphaFoldDB" id="A0AA88HDX9"/>
<evidence type="ECO:0000259" key="4">
    <source>
        <dbReference type="Pfam" id="PF11938"/>
    </source>
</evidence>
<evidence type="ECO:0000256" key="2">
    <source>
        <dbReference type="SAM" id="MobiDB-lite"/>
    </source>
</evidence>
<proteinExistence type="inferred from homology"/>
<evidence type="ECO:0000313" key="5">
    <source>
        <dbReference type="EMBL" id="KAK2705249.1"/>
    </source>
</evidence>
<keyword evidence="3" id="KW-0732">Signal</keyword>
<gene>
    <name evidence="5" type="ORF">QYM36_017332</name>
</gene>
<evidence type="ECO:0000256" key="3">
    <source>
        <dbReference type="SAM" id="SignalP"/>
    </source>
</evidence>